<proteinExistence type="predicted"/>
<name>A0A158C7D5_9BURK</name>
<reference evidence="3" key="1">
    <citation type="submission" date="2016-01" db="EMBL/GenBank/DDBJ databases">
        <authorList>
            <person name="Peeters Charlotte."/>
        </authorList>
    </citation>
    <scope>NUCLEOTIDE SEQUENCE [LARGE SCALE GENOMIC DNA]</scope>
</reference>
<gene>
    <name evidence="2" type="ORF">AWB76_05206</name>
</gene>
<evidence type="ECO:0000259" key="1">
    <source>
        <dbReference type="PROSITE" id="PS50883"/>
    </source>
</evidence>
<evidence type="ECO:0000313" key="3">
    <source>
        <dbReference type="Proteomes" id="UP000054624"/>
    </source>
</evidence>
<dbReference type="PROSITE" id="PS50883">
    <property type="entry name" value="EAL"/>
    <property type="match status" value="1"/>
</dbReference>
<keyword evidence="3" id="KW-1185">Reference proteome</keyword>
<accession>A0A158C7D5</accession>
<protein>
    <recommendedName>
        <fullName evidence="1">EAL domain-containing protein</fullName>
    </recommendedName>
</protein>
<dbReference type="Proteomes" id="UP000054624">
    <property type="component" value="Unassembled WGS sequence"/>
</dbReference>
<evidence type="ECO:0000313" key="2">
    <source>
        <dbReference type="EMBL" id="SAK78202.1"/>
    </source>
</evidence>
<feature type="domain" description="EAL" evidence="1">
    <location>
        <begin position="1"/>
        <end position="71"/>
    </location>
</feature>
<dbReference type="Gene3D" id="3.20.20.450">
    <property type="entry name" value="EAL domain"/>
    <property type="match status" value="1"/>
</dbReference>
<dbReference type="AlphaFoldDB" id="A0A158C7D5"/>
<dbReference type="STRING" id="1777137.AWB76_05206"/>
<dbReference type="EMBL" id="FCOI02000020">
    <property type="protein sequence ID" value="SAK78202.1"/>
    <property type="molecule type" value="Genomic_DNA"/>
</dbReference>
<dbReference type="SUPFAM" id="SSF141868">
    <property type="entry name" value="EAL domain-like"/>
    <property type="match status" value="1"/>
</dbReference>
<dbReference type="InterPro" id="IPR035919">
    <property type="entry name" value="EAL_sf"/>
</dbReference>
<dbReference type="InterPro" id="IPR001633">
    <property type="entry name" value="EAL_dom"/>
</dbReference>
<sequence length="71" mass="7321">MKSSGSNVRSGGARGRLVNRSQASSVIAVADAAIITLGRTLVLRVVVQGVETAGQQAFLGHFGCDTCRAFT</sequence>
<organism evidence="2 3">
    <name type="scientific">Caballeronia temeraria</name>
    <dbReference type="NCBI Taxonomy" id="1777137"/>
    <lineage>
        <taxon>Bacteria</taxon>
        <taxon>Pseudomonadati</taxon>
        <taxon>Pseudomonadota</taxon>
        <taxon>Betaproteobacteria</taxon>
        <taxon>Burkholderiales</taxon>
        <taxon>Burkholderiaceae</taxon>
        <taxon>Caballeronia</taxon>
    </lineage>
</organism>